<dbReference type="AlphaFoldDB" id="S9QQX4"/>
<dbReference type="InterPro" id="IPR052712">
    <property type="entry name" value="Acid_resist_chaperone_HdeD"/>
</dbReference>
<feature type="transmembrane region" description="Helical" evidence="1">
    <location>
        <begin position="94"/>
        <end position="117"/>
    </location>
</feature>
<feature type="transmembrane region" description="Helical" evidence="1">
    <location>
        <begin position="43"/>
        <end position="61"/>
    </location>
</feature>
<dbReference type="EMBL" id="APVH01000027">
    <property type="protein sequence ID" value="EPX82033.1"/>
    <property type="molecule type" value="Genomic_DNA"/>
</dbReference>
<sequence>MPSDLQRAIKQNAKTFQWMGVALIVIGLLAIVFPLFASIAIKVLLGWLFLVSGAVLLWYAFQARSWTPAVLTGLIGVLYLAGGVYLSFFPTTGLVGLTVLMAIVFVAQGIFELAMSWQHRPGHGNAGPGWAWAGLSGVVSLVLGVLLLAGLPGTALWALGLFLGINLLTSGISFVALARTAGRL</sequence>
<dbReference type="Pfam" id="PF03729">
    <property type="entry name" value="DUF308"/>
    <property type="match status" value="1"/>
</dbReference>
<comment type="caution">
    <text evidence="2">The sequence shown here is derived from an EMBL/GenBank/DDBJ whole genome shotgun (WGS) entry which is preliminary data.</text>
</comment>
<keyword evidence="1" id="KW-0472">Membrane</keyword>
<dbReference type="Proteomes" id="UP000015347">
    <property type="component" value="Unassembled WGS sequence"/>
</dbReference>
<dbReference type="PANTHER" id="PTHR34989">
    <property type="entry name" value="PROTEIN HDED"/>
    <property type="match status" value="1"/>
</dbReference>
<evidence type="ECO:0000313" key="3">
    <source>
        <dbReference type="Proteomes" id="UP000015347"/>
    </source>
</evidence>
<organism evidence="2 3">
    <name type="scientific">Salipiger mucosus DSM 16094</name>
    <dbReference type="NCBI Taxonomy" id="1123237"/>
    <lineage>
        <taxon>Bacteria</taxon>
        <taxon>Pseudomonadati</taxon>
        <taxon>Pseudomonadota</taxon>
        <taxon>Alphaproteobacteria</taxon>
        <taxon>Rhodobacterales</taxon>
        <taxon>Roseobacteraceae</taxon>
        <taxon>Salipiger</taxon>
    </lineage>
</organism>
<dbReference type="GO" id="GO:0005886">
    <property type="term" value="C:plasma membrane"/>
    <property type="evidence" value="ECO:0007669"/>
    <property type="project" value="TreeGrafter"/>
</dbReference>
<protein>
    <recommendedName>
        <fullName evidence="4">HdeD family acid-resistance protein</fullName>
    </recommendedName>
</protein>
<name>S9QQX4_9RHOB</name>
<dbReference type="eggNOG" id="COG3247">
    <property type="taxonomic scope" value="Bacteria"/>
</dbReference>
<accession>S9QQX4</accession>
<keyword evidence="1" id="KW-0812">Transmembrane</keyword>
<feature type="transmembrane region" description="Helical" evidence="1">
    <location>
        <begin position="129"/>
        <end position="149"/>
    </location>
</feature>
<evidence type="ECO:0000256" key="1">
    <source>
        <dbReference type="SAM" id="Phobius"/>
    </source>
</evidence>
<dbReference type="STRING" id="1123237.Salmuc_02398"/>
<feature type="transmembrane region" description="Helical" evidence="1">
    <location>
        <begin position="16"/>
        <end position="37"/>
    </location>
</feature>
<gene>
    <name evidence="2" type="ORF">Salmuc_02398</name>
</gene>
<reference evidence="3" key="1">
    <citation type="journal article" date="2014" name="Stand. Genomic Sci.">
        <title>Genome sequence of the exopolysaccharide-producing Salipiger mucosus type strain (DSM 16094(T)), a moderately halophilic member of the Roseobacter clade.</title>
        <authorList>
            <person name="Riedel T."/>
            <person name="Spring S."/>
            <person name="Fiebig A."/>
            <person name="Petersen J."/>
            <person name="Kyrpides N.C."/>
            <person name="Goker M."/>
            <person name="Klenk H.P."/>
        </authorList>
    </citation>
    <scope>NUCLEOTIDE SEQUENCE [LARGE SCALE GENOMIC DNA]</scope>
    <source>
        <strain evidence="3">DSM 16094</strain>
    </source>
</reference>
<evidence type="ECO:0008006" key="4">
    <source>
        <dbReference type="Google" id="ProtNLM"/>
    </source>
</evidence>
<dbReference type="InterPro" id="IPR005325">
    <property type="entry name" value="DUF308_memb"/>
</dbReference>
<keyword evidence="3" id="KW-1185">Reference proteome</keyword>
<feature type="transmembrane region" description="Helical" evidence="1">
    <location>
        <begin position="155"/>
        <end position="178"/>
    </location>
</feature>
<dbReference type="HOGENOM" id="CLU_091585_2_1_5"/>
<feature type="transmembrane region" description="Helical" evidence="1">
    <location>
        <begin position="68"/>
        <end position="88"/>
    </location>
</feature>
<proteinExistence type="predicted"/>
<dbReference type="PANTHER" id="PTHR34989:SF1">
    <property type="entry name" value="PROTEIN HDED"/>
    <property type="match status" value="1"/>
</dbReference>
<keyword evidence="1" id="KW-1133">Transmembrane helix</keyword>
<evidence type="ECO:0000313" key="2">
    <source>
        <dbReference type="EMBL" id="EPX82033.1"/>
    </source>
</evidence>